<keyword evidence="1" id="KW-0472">Membrane</keyword>
<dbReference type="EMBL" id="MJUW02000069">
    <property type="protein sequence ID" value="OQD45928.1"/>
    <property type="molecule type" value="Genomic_DNA"/>
</dbReference>
<feature type="transmembrane region" description="Helical" evidence="1">
    <location>
        <begin position="65"/>
        <end position="87"/>
    </location>
</feature>
<protein>
    <submittedName>
        <fullName evidence="2">Uncharacterized protein</fullName>
    </submittedName>
</protein>
<proteinExistence type="predicted"/>
<keyword evidence="3" id="KW-1185">Reference proteome</keyword>
<keyword evidence="1" id="KW-1133">Transmembrane helix</keyword>
<feature type="transmembrane region" description="Helical" evidence="1">
    <location>
        <begin position="33"/>
        <end position="53"/>
    </location>
</feature>
<gene>
    <name evidence="2" type="ORF">BIY37_05960</name>
</gene>
<evidence type="ECO:0000313" key="2">
    <source>
        <dbReference type="EMBL" id="OQD45928.1"/>
    </source>
</evidence>
<accession>A0A1V6M0L5</accession>
<evidence type="ECO:0000256" key="1">
    <source>
        <dbReference type="SAM" id="Phobius"/>
    </source>
</evidence>
<comment type="caution">
    <text evidence="2">The sequence shown here is derived from an EMBL/GenBank/DDBJ whole genome shotgun (WGS) entry which is preliminary data.</text>
</comment>
<sequence length="127" mass="14285">MGLSAPGIIVISGFLILMTVNTPVIVTMTSLAVILIVVELVPMFRYPAWVIMIDPPVFMIEWHLVLFNVFVANIADNPFFSLFFVAWDAGTKHIRNKIRSNCITGLNTCMTLGARNIILQMYFMGKF</sequence>
<evidence type="ECO:0000313" key="3">
    <source>
        <dbReference type="Proteomes" id="UP000242219"/>
    </source>
</evidence>
<keyword evidence="1" id="KW-0812">Transmembrane</keyword>
<organism evidence="2 3">
    <name type="scientific">Candidatus Brocadia sapporoensis</name>
    <dbReference type="NCBI Taxonomy" id="392547"/>
    <lineage>
        <taxon>Bacteria</taxon>
        <taxon>Pseudomonadati</taxon>
        <taxon>Planctomycetota</taxon>
        <taxon>Candidatus Brocadiia</taxon>
        <taxon>Candidatus Brocadiales</taxon>
        <taxon>Candidatus Brocadiaceae</taxon>
        <taxon>Candidatus Brocadia</taxon>
    </lineage>
</organism>
<feature type="transmembrane region" description="Helical" evidence="1">
    <location>
        <begin position="6"/>
        <end position="26"/>
    </location>
</feature>
<name>A0A1V6M0L5_9BACT</name>
<dbReference type="AlphaFoldDB" id="A0A1V6M0L5"/>
<reference evidence="2 3" key="1">
    <citation type="journal article" date="2016" name="Genome Announc.">
        <title>Draft Genome Sequence of the Anaerobic Ammonium-Oxidizing Bacterium 'Candidatus Brocadia sp. 40'.</title>
        <authorList>
            <person name="Ali M."/>
            <person name="Haroon M.F."/>
            <person name="Narita Y."/>
            <person name="Zhang L."/>
            <person name="Rangel Shaw D."/>
            <person name="Okabe S."/>
            <person name="Saikaly P.E."/>
        </authorList>
    </citation>
    <scope>NUCLEOTIDE SEQUENCE [LARGE SCALE GENOMIC DNA]</scope>
    <source>
        <strain evidence="2 3">40</strain>
    </source>
</reference>
<dbReference type="Proteomes" id="UP000242219">
    <property type="component" value="Unassembled WGS sequence"/>
</dbReference>